<dbReference type="AlphaFoldDB" id="L0JZR7"/>
<sequence>MTELTIPPDADEERAAQLVEEHVEIGDVVEVTSKEWADDSQDFDIEGTVTGLEPGYLELDDQPVDEGSVRYDEIHTVTQVDSA</sequence>
<dbReference type="eggNOG" id="arCOG10759">
    <property type="taxonomic scope" value="Archaea"/>
</dbReference>
<dbReference type="RefSeq" id="WP_015321986.1">
    <property type="nucleotide sequence ID" value="NC_019974.1"/>
</dbReference>
<dbReference type="STRING" id="694430.Natoc_2788"/>
<organism evidence="1 2">
    <name type="scientific">Natronococcus occultus SP4</name>
    <dbReference type="NCBI Taxonomy" id="694430"/>
    <lineage>
        <taxon>Archaea</taxon>
        <taxon>Methanobacteriati</taxon>
        <taxon>Methanobacteriota</taxon>
        <taxon>Stenosarchaea group</taxon>
        <taxon>Halobacteria</taxon>
        <taxon>Halobacteriales</taxon>
        <taxon>Natrialbaceae</taxon>
        <taxon>Natronococcus</taxon>
    </lineage>
</organism>
<protein>
    <submittedName>
        <fullName evidence="1">Uncharacterized protein</fullName>
    </submittedName>
</protein>
<keyword evidence="2" id="KW-1185">Reference proteome</keyword>
<dbReference type="OrthoDB" id="155751at2157"/>
<dbReference type="EMBL" id="CP003929">
    <property type="protein sequence ID" value="AGB38547.1"/>
    <property type="molecule type" value="Genomic_DNA"/>
</dbReference>
<dbReference type="KEGG" id="nou:Natoc_2788"/>
<dbReference type="GeneID" id="14403175"/>
<evidence type="ECO:0000313" key="1">
    <source>
        <dbReference type="EMBL" id="AGB38547.1"/>
    </source>
</evidence>
<dbReference type="HOGENOM" id="CLU_2519677_0_0_2"/>
<evidence type="ECO:0000313" key="2">
    <source>
        <dbReference type="Proteomes" id="UP000010878"/>
    </source>
</evidence>
<proteinExistence type="predicted"/>
<gene>
    <name evidence="1" type="ORF">Natoc_2788</name>
</gene>
<name>L0JZR7_9EURY</name>
<dbReference type="Proteomes" id="UP000010878">
    <property type="component" value="Chromosome"/>
</dbReference>
<reference evidence="1 2" key="1">
    <citation type="submission" date="2012-11" db="EMBL/GenBank/DDBJ databases">
        <title>FINISHED of Natronococcus occultus SP4, DSM 3396.</title>
        <authorList>
            <consortium name="DOE Joint Genome Institute"/>
            <person name="Eisen J."/>
            <person name="Huntemann M."/>
            <person name="Wei C.-L."/>
            <person name="Han J."/>
            <person name="Detter J.C."/>
            <person name="Han C."/>
            <person name="Tapia R."/>
            <person name="Chen A."/>
            <person name="Kyrpides N."/>
            <person name="Mavromatis K."/>
            <person name="Markowitz V."/>
            <person name="Szeto E."/>
            <person name="Ivanova N."/>
            <person name="Mikhailova N."/>
            <person name="Ovchinnikova G."/>
            <person name="Pagani I."/>
            <person name="Pati A."/>
            <person name="Goodwin L."/>
            <person name="Nordberg H.P."/>
            <person name="Cantor M.N."/>
            <person name="Hua S.X."/>
            <person name="Woyke T."/>
            <person name="Eisen J."/>
            <person name="Klenk H.-P."/>
            <person name="Klenk H.-P."/>
        </authorList>
    </citation>
    <scope>NUCLEOTIDE SEQUENCE [LARGE SCALE GENOMIC DNA]</scope>
    <source>
        <strain evidence="1 2">SP4</strain>
    </source>
</reference>
<accession>L0JZR7</accession>